<keyword evidence="9" id="KW-1185">Reference proteome</keyword>
<dbReference type="Gene3D" id="3.30.1490.110">
    <property type="match status" value="1"/>
</dbReference>
<comment type="subunit">
    <text evidence="5">Self-interacts. Interacts with FtsZ.</text>
</comment>
<accession>A0ABT4YPN8</accession>
<dbReference type="EMBL" id="JAQLOI010000001">
    <property type="protein sequence ID" value="MDB1122999.1"/>
    <property type="molecule type" value="Genomic_DNA"/>
</dbReference>
<keyword evidence="1 5" id="KW-1003">Cell membrane</keyword>
<keyword evidence="2 5" id="KW-0132">Cell division</keyword>
<dbReference type="InterPro" id="IPR020823">
    <property type="entry name" value="Cell_div_FtsA"/>
</dbReference>
<evidence type="ECO:0000256" key="3">
    <source>
        <dbReference type="ARBA" id="ARBA00023136"/>
    </source>
</evidence>
<dbReference type="Pfam" id="PF14450">
    <property type="entry name" value="FtsA"/>
    <property type="match status" value="1"/>
</dbReference>
<dbReference type="SMART" id="SM00842">
    <property type="entry name" value="FtsA"/>
    <property type="match status" value="1"/>
</dbReference>
<sequence length="421" mass="45454">MTKNADDNIIVGLDIGTASVSALVGELLPDGQVNIIGAGNSPSRGMDKGGVNDLESVVKSVQRAVDQAELMAECKISSVFISLSGKHIASRIEKGMGTIADEEVSQDDMDRAIHTAKSIKIGEEQRILHVIPQEFTIDYQEGIKNPLGLSGVRMEVSVHLITCHNDMARNIIKAVERCNLKVDQLVFSGLASSNAVITEDERELGVCVVDIGAGTMDVSIWTGGALRHTEVFSYAGNSVTSDIAFAFGTPVGDAEEIKVKYGCALSELVSKDDTVNVPSVGGRPSRILKRQELSGVIEARYAELMGFINQSVNTVQAQLREDGIKHHLAAGVVLTGGASQMEGLVECAERIFGANRVRVGKPLEVSGLTDYVKEPYHSTAVGLLHYAKDSQLNDDGEYSEPKRSSFTSIFSRMRNWIQKEF</sequence>
<dbReference type="Pfam" id="PF02491">
    <property type="entry name" value="SHS2_FTSA"/>
    <property type="match status" value="1"/>
</dbReference>
<dbReference type="InterPro" id="IPR043129">
    <property type="entry name" value="ATPase_NBD"/>
</dbReference>
<evidence type="ECO:0000259" key="7">
    <source>
        <dbReference type="SMART" id="SM00842"/>
    </source>
</evidence>
<dbReference type="GO" id="GO:0051301">
    <property type="term" value="P:cell division"/>
    <property type="evidence" value="ECO:0007669"/>
    <property type="project" value="UniProtKB-KW"/>
</dbReference>
<feature type="domain" description="SHS2" evidence="7">
    <location>
        <begin position="10"/>
        <end position="196"/>
    </location>
</feature>
<keyword evidence="3 5" id="KW-0472">Membrane</keyword>
<dbReference type="Gene3D" id="3.30.420.40">
    <property type="match status" value="1"/>
</dbReference>
<reference evidence="8 9" key="1">
    <citation type="submission" date="2023-01" db="EMBL/GenBank/DDBJ databases">
        <title>Vibrio sp. KJ40-1 sp.nov, isolated from marine algae.</title>
        <authorList>
            <person name="Butt M."/>
            <person name="Kim J.M.J."/>
            <person name="Jeon C.O.C."/>
        </authorList>
    </citation>
    <scope>NUCLEOTIDE SEQUENCE [LARGE SCALE GENOMIC DNA]</scope>
    <source>
        <strain evidence="8 9">KJ40-1</strain>
    </source>
</reference>
<comment type="caution">
    <text evidence="8">The sequence shown here is derived from an EMBL/GenBank/DDBJ whole genome shotgun (WGS) entry which is preliminary data.</text>
</comment>
<dbReference type="InterPro" id="IPR003494">
    <property type="entry name" value="SHS2_FtsA"/>
</dbReference>
<dbReference type="NCBIfam" id="NF007009">
    <property type="entry name" value="PRK09472.1"/>
    <property type="match status" value="1"/>
</dbReference>
<dbReference type="SUPFAM" id="SSF53067">
    <property type="entry name" value="Actin-like ATPase domain"/>
    <property type="match status" value="2"/>
</dbReference>
<dbReference type="PANTHER" id="PTHR32432">
    <property type="entry name" value="CELL DIVISION PROTEIN FTSA-RELATED"/>
    <property type="match status" value="1"/>
</dbReference>
<keyword evidence="4 5" id="KW-0131">Cell cycle</keyword>
<dbReference type="InterPro" id="IPR050696">
    <property type="entry name" value="FtsA/MreB"/>
</dbReference>
<dbReference type="PIRSF" id="PIRSF003101">
    <property type="entry name" value="FtsA"/>
    <property type="match status" value="1"/>
</dbReference>
<dbReference type="Proteomes" id="UP001210678">
    <property type="component" value="Unassembled WGS sequence"/>
</dbReference>
<evidence type="ECO:0000256" key="1">
    <source>
        <dbReference type="ARBA" id="ARBA00022475"/>
    </source>
</evidence>
<evidence type="ECO:0000256" key="5">
    <source>
        <dbReference type="HAMAP-Rule" id="MF_02033"/>
    </source>
</evidence>
<dbReference type="HAMAP" id="MF_02033">
    <property type="entry name" value="FtsA"/>
    <property type="match status" value="1"/>
</dbReference>
<dbReference type="NCBIfam" id="TIGR01174">
    <property type="entry name" value="ftsA"/>
    <property type="match status" value="1"/>
</dbReference>
<protein>
    <recommendedName>
        <fullName evidence="5 6">Cell division protein FtsA</fullName>
    </recommendedName>
</protein>
<comment type="subcellular location">
    <subcellularLocation>
        <location evidence="5">Cell membrane</location>
        <topology evidence="5">Peripheral membrane protein</topology>
        <orientation evidence="5">Cytoplasmic side</orientation>
    </subcellularLocation>
    <text evidence="5">Localizes to the Z ring in an FtsZ-dependent manner. Targeted to the membrane through a conserved C-terminal amphipathic helix.</text>
</comment>
<organism evidence="8 9">
    <name type="scientific">Vibrio algarum</name>
    <dbReference type="NCBI Taxonomy" id="3020714"/>
    <lineage>
        <taxon>Bacteria</taxon>
        <taxon>Pseudomonadati</taxon>
        <taxon>Pseudomonadota</taxon>
        <taxon>Gammaproteobacteria</taxon>
        <taxon>Vibrionales</taxon>
        <taxon>Vibrionaceae</taxon>
        <taxon>Vibrio</taxon>
    </lineage>
</organism>
<evidence type="ECO:0000256" key="4">
    <source>
        <dbReference type="ARBA" id="ARBA00023306"/>
    </source>
</evidence>
<evidence type="ECO:0000256" key="2">
    <source>
        <dbReference type="ARBA" id="ARBA00022618"/>
    </source>
</evidence>
<comment type="similarity">
    <text evidence="5 6">Belongs to the FtsA/MreB family.</text>
</comment>
<evidence type="ECO:0000313" key="8">
    <source>
        <dbReference type="EMBL" id="MDB1122999.1"/>
    </source>
</evidence>
<dbReference type="PANTHER" id="PTHR32432:SF4">
    <property type="entry name" value="CELL DIVISION PROTEIN FTSA"/>
    <property type="match status" value="1"/>
</dbReference>
<dbReference type="RefSeq" id="WP_272133313.1">
    <property type="nucleotide sequence ID" value="NZ_JAQLOI010000001.1"/>
</dbReference>
<evidence type="ECO:0000256" key="6">
    <source>
        <dbReference type="PIRNR" id="PIRNR003101"/>
    </source>
</evidence>
<proteinExistence type="inferred from homology"/>
<dbReference type="CDD" id="cd24048">
    <property type="entry name" value="ASKHA_NBD_FtsA"/>
    <property type="match status" value="1"/>
</dbReference>
<name>A0ABT4YPN8_9VIBR</name>
<gene>
    <name evidence="5 8" type="primary">ftsA</name>
    <name evidence="8" type="ORF">PGX00_04590</name>
</gene>
<evidence type="ECO:0000313" key="9">
    <source>
        <dbReference type="Proteomes" id="UP001210678"/>
    </source>
</evidence>
<comment type="function">
    <text evidence="5 6">Cell division protein that is involved in the assembly of the Z ring. May serve as a membrane anchor for the Z ring.</text>
</comment>